<gene>
    <name evidence="1" type="ORF">OH76DRAFT_1485934</name>
</gene>
<evidence type="ECO:0000313" key="2">
    <source>
        <dbReference type="Proteomes" id="UP000256964"/>
    </source>
</evidence>
<keyword evidence="2" id="KW-1185">Reference proteome</keyword>
<proteinExistence type="predicted"/>
<dbReference type="AlphaFoldDB" id="A0A371D094"/>
<evidence type="ECO:0000313" key="1">
    <source>
        <dbReference type="EMBL" id="RDX45968.1"/>
    </source>
</evidence>
<organism evidence="1 2">
    <name type="scientific">Lentinus brumalis</name>
    <dbReference type="NCBI Taxonomy" id="2498619"/>
    <lineage>
        <taxon>Eukaryota</taxon>
        <taxon>Fungi</taxon>
        <taxon>Dikarya</taxon>
        <taxon>Basidiomycota</taxon>
        <taxon>Agaricomycotina</taxon>
        <taxon>Agaricomycetes</taxon>
        <taxon>Polyporales</taxon>
        <taxon>Polyporaceae</taxon>
        <taxon>Lentinus</taxon>
    </lineage>
</organism>
<protein>
    <submittedName>
        <fullName evidence="1">Uncharacterized protein</fullName>
    </submittedName>
</protein>
<sequence>MSAVTTRMKTTEKVIAEVVAVKVVEVASVVLASTDNNFTLLRQAYHLARNHLGSLSIYLLTIRMLQPRNCRLLRSFLRLVPRIARPAHIPALGLVKLLMLPPLGLVKLLVLPPGLIKLLMLPLLGLVKLLMLLPLFPRLHFPWQPIVLKMCDLPPSILKLNTLLVLLNTSELLLHRLVKLRQSESILQRRLCLTAGVPRGLYLVPRKFARRPVVGQLHLAVAGLAI</sequence>
<dbReference type="EMBL" id="KZ857432">
    <property type="protein sequence ID" value="RDX45968.1"/>
    <property type="molecule type" value="Genomic_DNA"/>
</dbReference>
<accession>A0A371D094</accession>
<reference evidence="1 2" key="1">
    <citation type="journal article" date="2018" name="Biotechnol. Biofuels">
        <title>Integrative visual omics of the white-rot fungus Polyporus brumalis exposes the biotechnological potential of its oxidative enzymes for delignifying raw plant biomass.</title>
        <authorList>
            <person name="Miyauchi S."/>
            <person name="Rancon A."/>
            <person name="Drula E."/>
            <person name="Hage H."/>
            <person name="Chaduli D."/>
            <person name="Favel A."/>
            <person name="Grisel S."/>
            <person name="Henrissat B."/>
            <person name="Herpoel-Gimbert I."/>
            <person name="Ruiz-Duenas F.J."/>
            <person name="Chevret D."/>
            <person name="Hainaut M."/>
            <person name="Lin J."/>
            <person name="Wang M."/>
            <person name="Pangilinan J."/>
            <person name="Lipzen A."/>
            <person name="Lesage-Meessen L."/>
            <person name="Navarro D."/>
            <person name="Riley R."/>
            <person name="Grigoriev I.V."/>
            <person name="Zhou S."/>
            <person name="Raouche S."/>
            <person name="Rosso M.N."/>
        </authorList>
    </citation>
    <scope>NUCLEOTIDE SEQUENCE [LARGE SCALE GENOMIC DNA]</scope>
    <source>
        <strain evidence="1 2">BRFM 1820</strain>
    </source>
</reference>
<dbReference type="Proteomes" id="UP000256964">
    <property type="component" value="Unassembled WGS sequence"/>
</dbReference>
<name>A0A371D094_9APHY</name>